<dbReference type="Proteomes" id="UP000655868">
    <property type="component" value="Unassembled WGS sequence"/>
</dbReference>
<dbReference type="PANTHER" id="PTHR30509">
    <property type="entry name" value="P-HYDROXYBENZOIC ACID EFFLUX PUMP SUBUNIT-RELATED"/>
    <property type="match status" value="1"/>
</dbReference>
<keyword evidence="3 7" id="KW-0812">Transmembrane</keyword>
<evidence type="ECO:0000256" key="3">
    <source>
        <dbReference type="ARBA" id="ARBA00022692"/>
    </source>
</evidence>
<evidence type="ECO:0000256" key="5">
    <source>
        <dbReference type="ARBA" id="ARBA00023136"/>
    </source>
</evidence>
<proteinExistence type="inferred from homology"/>
<dbReference type="EMBL" id="JAEMNV010000010">
    <property type="protein sequence ID" value="MBJ8342141.1"/>
    <property type="molecule type" value="Genomic_DNA"/>
</dbReference>
<keyword evidence="2" id="KW-1003">Cell membrane</keyword>
<keyword evidence="4 7" id="KW-1133">Transmembrane helix</keyword>
<organism evidence="9 10">
    <name type="scientific">Antrihabitans stalagmiti</name>
    <dbReference type="NCBI Taxonomy" id="2799499"/>
    <lineage>
        <taxon>Bacteria</taxon>
        <taxon>Bacillati</taxon>
        <taxon>Actinomycetota</taxon>
        <taxon>Actinomycetes</taxon>
        <taxon>Mycobacteriales</taxon>
        <taxon>Nocardiaceae</taxon>
        <taxon>Antrihabitans</taxon>
    </lineage>
</organism>
<feature type="transmembrane region" description="Helical" evidence="7">
    <location>
        <begin position="493"/>
        <end position="517"/>
    </location>
</feature>
<evidence type="ECO:0000313" key="9">
    <source>
        <dbReference type="EMBL" id="MBJ8342141.1"/>
    </source>
</evidence>
<dbReference type="InterPro" id="IPR049453">
    <property type="entry name" value="Memb_transporter_dom"/>
</dbReference>
<dbReference type="RefSeq" id="WP_199707482.1">
    <property type="nucleotide sequence ID" value="NZ_JAEMNV010000010.1"/>
</dbReference>
<evidence type="ECO:0000313" key="10">
    <source>
        <dbReference type="Proteomes" id="UP000655868"/>
    </source>
</evidence>
<dbReference type="PANTHER" id="PTHR30509:SF9">
    <property type="entry name" value="MULTIDRUG RESISTANCE PROTEIN MDTO"/>
    <property type="match status" value="1"/>
</dbReference>
<keyword evidence="10" id="KW-1185">Reference proteome</keyword>
<keyword evidence="5 7" id="KW-0472">Membrane</keyword>
<feature type="transmembrane region" description="Helical" evidence="7">
    <location>
        <begin position="29"/>
        <end position="52"/>
    </location>
</feature>
<comment type="caution">
    <text evidence="9">The sequence shown here is derived from an EMBL/GenBank/DDBJ whole genome shotgun (WGS) entry which is preliminary data.</text>
</comment>
<feature type="transmembrane region" description="Helical" evidence="7">
    <location>
        <begin position="137"/>
        <end position="158"/>
    </location>
</feature>
<comment type="subcellular location">
    <subcellularLocation>
        <location evidence="1">Cell membrane</location>
        <topology evidence="1">Multi-pass membrane protein</topology>
    </subcellularLocation>
</comment>
<evidence type="ECO:0000259" key="8">
    <source>
        <dbReference type="Pfam" id="PF13515"/>
    </source>
</evidence>
<gene>
    <name evidence="9" type="ORF">JGU71_24945</name>
</gene>
<feature type="transmembrane region" description="Helical" evidence="7">
    <location>
        <begin position="469"/>
        <end position="487"/>
    </location>
</feature>
<feature type="transmembrane region" description="Helical" evidence="7">
    <location>
        <begin position="437"/>
        <end position="462"/>
    </location>
</feature>
<dbReference type="Pfam" id="PF13515">
    <property type="entry name" value="FUSC_2"/>
    <property type="match status" value="1"/>
</dbReference>
<evidence type="ECO:0000256" key="2">
    <source>
        <dbReference type="ARBA" id="ARBA00022475"/>
    </source>
</evidence>
<name>A0A934NVG2_9NOCA</name>
<dbReference type="AlphaFoldDB" id="A0A934NVG2"/>
<evidence type="ECO:0000256" key="7">
    <source>
        <dbReference type="SAM" id="Phobius"/>
    </source>
</evidence>
<dbReference type="GO" id="GO:0005886">
    <property type="term" value="C:plasma membrane"/>
    <property type="evidence" value="ECO:0007669"/>
    <property type="project" value="UniProtKB-SubCell"/>
</dbReference>
<feature type="transmembrane region" description="Helical" evidence="7">
    <location>
        <begin position="64"/>
        <end position="81"/>
    </location>
</feature>
<feature type="domain" description="Integral membrane bound transporter" evidence="8">
    <location>
        <begin position="391"/>
        <end position="511"/>
    </location>
</feature>
<protein>
    <submittedName>
        <fullName evidence="9">FUSC family protein</fullName>
    </submittedName>
</protein>
<evidence type="ECO:0000256" key="1">
    <source>
        <dbReference type="ARBA" id="ARBA00004651"/>
    </source>
</evidence>
<evidence type="ECO:0000256" key="4">
    <source>
        <dbReference type="ARBA" id="ARBA00022989"/>
    </source>
</evidence>
<reference evidence="9" key="1">
    <citation type="submission" date="2020-12" db="EMBL/GenBank/DDBJ databases">
        <title>Antrihabitans popcorni sp. nov. and Antrihabitans auranticaus sp. nov., isolated from a larva cave.</title>
        <authorList>
            <person name="Lee S.D."/>
            <person name="Kim I.S."/>
        </authorList>
    </citation>
    <scope>NUCLEOTIDE SEQUENCE</scope>
    <source>
        <strain evidence="9">YC3-6</strain>
    </source>
</reference>
<sequence length="705" mass="72565">MRALFAVVPGTRPAAVDGLINGVAVAAPLVVGLLVGEPGSGALACLGAYVAAFTNKGGPRRTRTLGLCTAAAANAAAFLLGAFTFHIVAAAVVLVSALVFVAAMGSAVNATAARLGTMPATAFLASSIVAGKGSDEILLGAGLVLGGGLFYALATWVCTPVRRVDEVLLAVAEPFTLLGRSLTARAGDGVGDGDKSADHGRLVAAVRSAEAAVEGVATPSGDEQLAGQLTRVVGTAAELVDLVAALDDLGPPDVAVAAACRRAVAEIGAEVAAVGALLSRRRNVRTGAGAGLAEVTAACDTLRSAVVDGVEPYSRLVAAGRYRRLLESLARTTALATAAVETIDTRGTLAPVDESRRPFVDIARLRAAMTLDSAEYRHALRITAITAGFVTVVAVLELPHGEWGILAVLRVLRPQYGATIERAGQRVVGNVVGGSCAAVLIATVSQPAALAIILFVVITIGFALRPVNYAFWVVFGTPLVLLIGDIADPGDWGAAIARIVMTLAGSAVALVGGYLLWPSWQRDRVADVVRAADAATAEFLAVSLRRVLDPDQDRFEQTRRTAEGMLAEARAVTKQARQEPGAAASAATAGTRLDALARLQQHLAALDALPKSSATKIPALDDYIAITSTSLTDRGSAAAASAQARALETMFAYLDDAHRRRVDELPTSGTKDTPTRTEVRENEPLVALFAAIASEIATVIELDQN</sequence>
<feature type="transmembrane region" description="Helical" evidence="7">
    <location>
        <begin position="87"/>
        <end position="105"/>
    </location>
</feature>
<comment type="similarity">
    <text evidence="6">Belongs to the YccS/YhfK family.</text>
</comment>
<evidence type="ECO:0000256" key="6">
    <source>
        <dbReference type="ARBA" id="ARBA00043993"/>
    </source>
</evidence>
<accession>A0A934NVG2</accession>